<accession>A0A365YWQ8</accession>
<protein>
    <recommendedName>
        <fullName evidence="2">EF-hand domain-containing protein</fullName>
    </recommendedName>
</protein>
<dbReference type="GO" id="GO:0005509">
    <property type="term" value="F:calcium ion binding"/>
    <property type="evidence" value="ECO:0007669"/>
    <property type="project" value="InterPro"/>
</dbReference>
<dbReference type="AlphaFoldDB" id="A0A365YWQ8"/>
<dbReference type="OrthoDB" id="7282047at2"/>
<evidence type="ECO:0000313" key="4">
    <source>
        <dbReference type="Proteomes" id="UP000252680"/>
    </source>
</evidence>
<comment type="caution">
    <text evidence="3">The sequence shown here is derived from an EMBL/GenBank/DDBJ whole genome shotgun (WGS) entry which is preliminary data.</text>
</comment>
<keyword evidence="1" id="KW-0732">Signal</keyword>
<proteinExistence type="predicted"/>
<feature type="chain" id="PRO_5016704342" description="EF-hand domain-containing protein" evidence="1">
    <location>
        <begin position="24"/>
        <end position="182"/>
    </location>
</feature>
<sequence length="182" mass="20404">MNRVRIALFAAGVLLLPCASAMAHRLDEYLHATTFDLTRTHILLHLRLTPGMDVADRIIRQMDRNSDGRLSPVEQRAYVSQIMQGLSLSLNGRAARLRMETFTFPTIAEMRAGTGVIDLRFGVKTDLQTGSYRLTYHDRGGGTGTVWLVNCLLPQDPTIHVTEQKRSEDQSSYMLDFSISPP</sequence>
<evidence type="ECO:0000313" key="3">
    <source>
        <dbReference type="EMBL" id="RBM07454.1"/>
    </source>
</evidence>
<reference evidence="3 4" key="1">
    <citation type="submission" date="2018-05" db="EMBL/GenBank/DDBJ databases">
        <title>Komagataeibacter cocois sp. nov., for a novel cellulose- producing strain isolated from coconut milk.</title>
        <authorList>
            <person name="Liu L."/>
            <person name="Wang Y."/>
            <person name="Liu S."/>
            <person name="Bi J."/>
            <person name="Chen H."/>
            <person name="Deng J."/>
            <person name="Zhang C."/>
            <person name="Hu Q."/>
            <person name="Li C."/>
        </authorList>
    </citation>
    <scope>NUCLEOTIDE SEQUENCE [LARGE SCALE GENOMIC DNA]</scope>
    <source>
        <strain evidence="3 4">WE7</strain>
    </source>
</reference>
<dbReference type="InterPro" id="IPR002048">
    <property type="entry name" value="EF_hand_dom"/>
</dbReference>
<feature type="signal peptide" evidence="1">
    <location>
        <begin position="1"/>
        <end position="23"/>
    </location>
</feature>
<dbReference type="PROSITE" id="PS50222">
    <property type="entry name" value="EF_HAND_2"/>
    <property type="match status" value="1"/>
</dbReference>
<keyword evidence="4" id="KW-1185">Reference proteome</keyword>
<dbReference type="EMBL" id="QEXL01000008">
    <property type="protein sequence ID" value="RBM07454.1"/>
    <property type="molecule type" value="Genomic_DNA"/>
</dbReference>
<dbReference type="RefSeq" id="WP_113595789.1">
    <property type="nucleotide sequence ID" value="NZ_QEXL01000008.1"/>
</dbReference>
<feature type="domain" description="EF-hand" evidence="2">
    <location>
        <begin position="50"/>
        <end position="85"/>
    </location>
</feature>
<evidence type="ECO:0000256" key="1">
    <source>
        <dbReference type="SAM" id="SignalP"/>
    </source>
</evidence>
<evidence type="ECO:0000259" key="2">
    <source>
        <dbReference type="PROSITE" id="PS50222"/>
    </source>
</evidence>
<gene>
    <name evidence="3" type="ORF">NJLHNGOC_07310</name>
</gene>
<organism evidence="3 4">
    <name type="scientific">Novacetimonas cocois</name>
    <dbReference type="NCBI Taxonomy" id="1747507"/>
    <lineage>
        <taxon>Bacteria</taxon>
        <taxon>Pseudomonadati</taxon>
        <taxon>Pseudomonadota</taxon>
        <taxon>Alphaproteobacteria</taxon>
        <taxon>Acetobacterales</taxon>
        <taxon>Acetobacteraceae</taxon>
        <taxon>Novacetimonas</taxon>
    </lineage>
</organism>
<name>A0A365YWQ8_9PROT</name>
<dbReference type="Proteomes" id="UP000252680">
    <property type="component" value="Unassembled WGS sequence"/>
</dbReference>